<dbReference type="EnsemblPlants" id="AES96058">
    <property type="protein sequence ID" value="AES96058"/>
    <property type="gene ID" value="MTR_5g032730"/>
</dbReference>
<gene>
    <name evidence="2" type="ordered locus">MTR_5g032730</name>
    <name evidence="3" type="ORF">MtrunA17_Chr5g0412551</name>
</gene>
<dbReference type="Proteomes" id="UP000002051">
    <property type="component" value="Chromosome 5"/>
</dbReference>
<dbReference type="HOGENOM" id="CLU_1858211_0_0_1"/>
<feature type="compositionally biased region" description="Polar residues" evidence="1">
    <location>
        <begin position="1"/>
        <end position="12"/>
    </location>
</feature>
<reference evidence="3" key="4">
    <citation type="journal article" date="2018" name="Nat. Plants">
        <title>Whole-genome landscape of Medicago truncatula symbiotic genes.</title>
        <authorList>
            <person name="Pecrix Y."/>
            <person name="Gamas P."/>
            <person name="Carrere S."/>
        </authorList>
    </citation>
    <scope>NUCLEOTIDE SEQUENCE</scope>
    <source>
        <tissue evidence="3">Leaves</tissue>
    </source>
</reference>
<reference evidence="4" key="3">
    <citation type="submission" date="2015-04" db="UniProtKB">
        <authorList>
            <consortium name="EnsemblPlants"/>
        </authorList>
    </citation>
    <scope>IDENTIFICATION</scope>
    <source>
        <strain evidence="4">cv. Jemalong A17</strain>
    </source>
</reference>
<evidence type="ECO:0000256" key="1">
    <source>
        <dbReference type="SAM" id="MobiDB-lite"/>
    </source>
</evidence>
<dbReference type="Proteomes" id="UP000265566">
    <property type="component" value="Chromosome 5"/>
</dbReference>
<accession>G7JXS3</accession>
<name>G7JXS3_MEDTR</name>
<dbReference type="EMBL" id="CM001221">
    <property type="protein sequence ID" value="AES96058.2"/>
    <property type="molecule type" value="Genomic_DNA"/>
</dbReference>
<dbReference type="Gramene" id="rna30072">
    <property type="protein sequence ID" value="RHN54960.1"/>
    <property type="gene ID" value="gene30072"/>
</dbReference>
<dbReference type="PaxDb" id="3880-AES96058"/>
<evidence type="ECO:0000313" key="5">
    <source>
        <dbReference type="Proteomes" id="UP000002051"/>
    </source>
</evidence>
<feature type="compositionally biased region" description="Basic and acidic residues" evidence="1">
    <location>
        <begin position="13"/>
        <end position="22"/>
    </location>
</feature>
<dbReference type="AlphaFoldDB" id="G7JXS3"/>
<reference evidence="2 5" key="2">
    <citation type="journal article" date="2014" name="BMC Genomics">
        <title>An improved genome release (version Mt4.0) for the model legume Medicago truncatula.</title>
        <authorList>
            <person name="Tang H."/>
            <person name="Krishnakumar V."/>
            <person name="Bidwell S."/>
            <person name="Rosen B."/>
            <person name="Chan A."/>
            <person name="Zhou S."/>
            <person name="Gentzbittel L."/>
            <person name="Childs K.L."/>
            <person name="Yandell M."/>
            <person name="Gundlach H."/>
            <person name="Mayer K.F."/>
            <person name="Schwartz D.C."/>
            <person name="Town C.D."/>
        </authorList>
    </citation>
    <scope>GENOME REANNOTATION</scope>
    <source>
        <strain evidence="4 5">cv. Jemalong A17</strain>
    </source>
</reference>
<keyword evidence="5" id="KW-1185">Reference proteome</keyword>
<reference evidence="2 5" key="1">
    <citation type="journal article" date="2011" name="Nature">
        <title>The Medicago genome provides insight into the evolution of rhizobial symbioses.</title>
        <authorList>
            <person name="Young N.D."/>
            <person name="Debelle F."/>
            <person name="Oldroyd G.E."/>
            <person name="Geurts R."/>
            <person name="Cannon S.B."/>
            <person name="Udvardi M.K."/>
            <person name="Benedito V.A."/>
            <person name="Mayer K.F."/>
            <person name="Gouzy J."/>
            <person name="Schoof H."/>
            <person name="Van de Peer Y."/>
            <person name="Proost S."/>
            <person name="Cook D.R."/>
            <person name="Meyers B.C."/>
            <person name="Spannagl M."/>
            <person name="Cheung F."/>
            <person name="De Mita S."/>
            <person name="Krishnakumar V."/>
            <person name="Gundlach H."/>
            <person name="Zhou S."/>
            <person name="Mudge J."/>
            <person name="Bharti A.K."/>
            <person name="Murray J.D."/>
            <person name="Naoumkina M.A."/>
            <person name="Rosen B."/>
            <person name="Silverstein K.A."/>
            <person name="Tang H."/>
            <person name="Rombauts S."/>
            <person name="Zhao P.X."/>
            <person name="Zhou P."/>
            <person name="Barbe V."/>
            <person name="Bardou P."/>
            <person name="Bechner M."/>
            <person name="Bellec A."/>
            <person name="Berger A."/>
            <person name="Berges H."/>
            <person name="Bidwell S."/>
            <person name="Bisseling T."/>
            <person name="Choisne N."/>
            <person name="Couloux A."/>
            <person name="Denny R."/>
            <person name="Deshpande S."/>
            <person name="Dai X."/>
            <person name="Doyle J.J."/>
            <person name="Dudez A.M."/>
            <person name="Farmer A.D."/>
            <person name="Fouteau S."/>
            <person name="Franken C."/>
            <person name="Gibelin C."/>
            <person name="Gish J."/>
            <person name="Goldstein S."/>
            <person name="Gonzalez A.J."/>
            <person name="Green P.J."/>
            <person name="Hallab A."/>
            <person name="Hartog M."/>
            <person name="Hua A."/>
            <person name="Humphray S.J."/>
            <person name="Jeong D.H."/>
            <person name="Jing Y."/>
            <person name="Jocker A."/>
            <person name="Kenton S.M."/>
            <person name="Kim D.J."/>
            <person name="Klee K."/>
            <person name="Lai H."/>
            <person name="Lang C."/>
            <person name="Lin S."/>
            <person name="Macmil S.L."/>
            <person name="Magdelenat G."/>
            <person name="Matthews L."/>
            <person name="McCorrison J."/>
            <person name="Monaghan E.L."/>
            <person name="Mun J.H."/>
            <person name="Najar F.Z."/>
            <person name="Nicholson C."/>
            <person name="Noirot C."/>
            <person name="O'Bleness M."/>
            <person name="Paule C.R."/>
            <person name="Poulain J."/>
            <person name="Prion F."/>
            <person name="Qin B."/>
            <person name="Qu C."/>
            <person name="Retzel E.F."/>
            <person name="Riddle C."/>
            <person name="Sallet E."/>
            <person name="Samain S."/>
            <person name="Samson N."/>
            <person name="Sanders I."/>
            <person name="Saurat O."/>
            <person name="Scarpelli C."/>
            <person name="Schiex T."/>
            <person name="Segurens B."/>
            <person name="Severin A.J."/>
            <person name="Sherrier D.J."/>
            <person name="Shi R."/>
            <person name="Sims S."/>
            <person name="Singer S.R."/>
            <person name="Sinharoy S."/>
            <person name="Sterck L."/>
            <person name="Viollet A."/>
            <person name="Wang B.B."/>
            <person name="Wang K."/>
            <person name="Wang M."/>
            <person name="Wang X."/>
            <person name="Warfsmann J."/>
            <person name="Weissenbach J."/>
            <person name="White D.D."/>
            <person name="White J.D."/>
            <person name="Wiley G.B."/>
            <person name="Wincker P."/>
            <person name="Xing Y."/>
            <person name="Yang L."/>
            <person name="Yao Z."/>
            <person name="Ying F."/>
            <person name="Zhai J."/>
            <person name="Zhou L."/>
            <person name="Zuber A."/>
            <person name="Denarie J."/>
            <person name="Dixon R.A."/>
            <person name="May G.D."/>
            <person name="Schwartz D.C."/>
            <person name="Rogers J."/>
            <person name="Quetier F."/>
            <person name="Town C.D."/>
            <person name="Roe B.A."/>
        </authorList>
    </citation>
    <scope>NUCLEOTIDE SEQUENCE [LARGE SCALE GENOMIC DNA]</scope>
    <source>
        <strain evidence="2">A17</strain>
        <strain evidence="4 5">cv. Jemalong A17</strain>
    </source>
</reference>
<evidence type="ECO:0000313" key="4">
    <source>
        <dbReference type="EnsemblPlants" id="AES96058"/>
    </source>
</evidence>
<dbReference type="EMBL" id="PSQE01000005">
    <property type="protein sequence ID" value="RHN54960.1"/>
    <property type="molecule type" value="Genomic_DNA"/>
</dbReference>
<sequence>MGANGNENLSVSTEEHCKKAIHDTFGSNSSDSTNNEQQREHYPDMRFVGSWSDEVTNLSDSATKSNEIVTNDNLNPSVAHDLEILRQYVWKGNEATYIGPRVYTDEEERAAAINYPRNRAATTEEPFTEVVSKTGKRI</sequence>
<feature type="compositionally biased region" description="Polar residues" evidence="1">
    <location>
        <begin position="25"/>
        <end position="36"/>
    </location>
</feature>
<feature type="region of interest" description="Disordered" evidence="1">
    <location>
        <begin position="1"/>
        <end position="43"/>
    </location>
</feature>
<accession>A0A0C3XGC3</accession>
<evidence type="ECO:0000313" key="2">
    <source>
        <dbReference type="EMBL" id="AES96058.2"/>
    </source>
</evidence>
<organism evidence="2 5">
    <name type="scientific">Medicago truncatula</name>
    <name type="common">Barrel medic</name>
    <name type="synonym">Medicago tribuloides</name>
    <dbReference type="NCBI Taxonomy" id="3880"/>
    <lineage>
        <taxon>Eukaryota</taxon>
        <taxon>Viridiplantae</taxon>
        <taxon>Streptophyta</taxon>
        <taxon>Embryophyta</taxon>
        <taxon>Tracheophyta</taxon>
        <taxon>Spermatophyta</taxon>
        <taxon>Magnoliopsida</taxon>
        <taxon>eudicotyledons</taxon>
        <taxon>Gunneridae</taxon>
        <taxon>Pentapetalae</taxon>
        <taxon>rosids</taxon>
        <taxon>fabids</taxon>
        <taxon>Fabales</taxon>
        <taxon>Fabaceae</taxon>
        <taxon>Papilionoideae</taxon>
        <taxon>50 kb inversion clade</taxon>
        <taxon>NPAAA clade</taxon>
        <taxon>Hologalegina</taxon>
        <taxon>IRL clade</taxon>
        <taxon>Trifolieae</taxon>
        <taxon>Medicago</taxon>
    </lineage>
</organism>
<protein>
    <submittedName>
        <fullName evidence="2 4">Uncharacterized protein</fullName>
    </submittedName>
</protein>
<proteinExistence type="predicted"/>
<evidence type="ECO:0000313" key="3">
    <source>
        <dbReference type="EMBL" id="RHN54960.1"/>
    </source>
</evidence>